<comment type="caution">
    <text evidence="1">The sequence shown here is derived from an EMBL/GenBank/DDBJ whole genome shotgun (WGS) entry which is preliminary data.</text>
</comment>
<name>A0ABW3WIB8_9RHOO</name>
<evidence type="ECO:0000313" key="2">
    <source>
        <dbReference type="Proteomes" id="UP001597158"/>
    </source>
</evidence>
<organism evidence="1 2">
    <name type="scientific">Thauera mechernichensis</name>
    <dbReference type="NCBI Taxonomy" id="82788"/>
    <lineage>
        <taxon>Bacteria</taxon>
        <taxon>Pseudomonadati</taxon>
        <taxon>Pseudomonadota</taxon>
        <taxon>Betaproteobacteria</taxon>
        <taxon>Rhodocyclales</taxon>
        <taxon>Zoogloeaceae</taxon>
        <taxon>Thauera</taxon>
    </lineage>
</organism>
<dbReference type="EMBL" id="JBHTMC010000034">
    <property type="protein sequence ID" value="MFD1265560.1"/>
    <property type="molecule type" value="Genomic_DNA"/>
</dbReference>
<proteinExistence type="predicted"/>
<reference evidence="2" key="1">
    <citation type="journal article" date="2019" name="Int. J. Syst. Evol. Microbiol.">
        <title>The Global Catalogue of Microorganisms (GCM) 10K type strain sequencing project: providing services to taxonomists for standard genome sequencing and annotation.</title>
        <authorList>
            <consortium name="The Broad Institute Genomics Platform"/>
            <consortium name="The Broad Institute Genome Sequencing Center for Infectious Disease"/>
            <person name="Wu L."/>
            <person name="Ma J."/>
        </authorList>
    </citation>
    <scope>NUCLEOTIDE SEQUENCE [LARGE SCALE GENOMIC DNA]</scope>
    <source>
        <strain evidence="2">CCUG 48884</strain>
    </source>
</reference>
<protein>
    <submittedName>
        <fullName evidence="1">Uncharacterized protein</fullName>
    </submittedName>
</protein>
<keyword evidence="2" id="KW-1185">Reference proteome</keyword>
<sequence length="73" mass="8140">MLNWILSQFKRQSAEDLERARELVKAAERGGAHLNLSKARELARALGIEVGAHASGDEVVHAIRRYLSHHGEL</sequence>
<gene>
    <name evidence="1" type="ORF">ACFQ4M_18450</name>
</gene>
<accession>A0ABW3WIB8</accession>
<evidence type="ECO:0000313" key="1">
    <source>
        <dbReference type="EMBL" id="MFD1265560.1"/>
    </source>
</evidence>
<dbReference type="RefSeq" id="WP_277833018.1">
    <property type="nucleotide sequence ID" value="NZ_JARQZE010000006.1"/>
</dbReference>
<dbReference type="Proteomes" id="UP001597158">
    <property type="component" value="Unassembled WGS sequence"/>
</dbReference>